<dbReference type="EMBL" id="MVGJ01000047">
    <property type="protein sequence ID" value="OOL82449.1"/>
    <property type="molecule type" value="Genomic_DNA"/>
</dbReference>
<sequence length="123" mass="15271">MPFIVYFFLSLLVIYIPLPTFFLLVNRLAEQHDTIAALTKLCLLLFVCLDYFTSYYWLKQTRVKKRYYFFLVFFNLFEFLIHCFLLHQYHTIHLWIIWVFKVVVLFCMFTFPISRKFREALFY</sequence>
<dbReference type="EMBL" id="LRHK01000001">
    <property type="protein sequence ID" value="KWX19158.1"/>
    <property type="molecule type" value="Genomic_DNA"/>
</dbReference>
<feature type="transmembrane region" description="Helical" evidence="1">
    <location>
        <begin position="95"/>
        <end position="113"/>
    </location>
</feature>
<dbReference type="Proteomes" id="UP001260956">
    <property type="component" value="Unassembled WGS sequence"/>
</dbReference>
<protein>
    <submittedName>
        <fullName evidence="3">Uncharacterized protein</fullName>
    </submittedName>
</protein>
<dbReference type="Proteomes" id="UP000469871">
    <property type="component" value="Unassembled WGS sequence"/>
</dbReference>
<evidence type="ECO:0000313" key="9">
    <source>
        <dbReference type="Proteomes" id="UP000070452"/>
    </source>
</evidence>
<dbReference type="EMBL" id="WEFP01000001">
    <property type="protein sequence ID" value="KAB7576210.1"/>
    <property type="molecule type" value="Genomic_DNA"/>
</dbReference>
<reference evidence="5" key="7">
    <citation type="submission" date="2023-03" db="EMBL/GenBank/DDBJ databases">
        <authorList>
            <person name="Shen W."/>
            <person name="Cai J."/>
        </authorList>
    </citation>
    <scope>NUCLEOTIDE SEQUENCE</scope>
    <source>
        <strain evidence="5">B1010-2</strain>
    </source>
</reference>
<keyword evidence="1" id="KW-0812">Transmembrane</keyword>
<dbReference type="RefSeq" id="WP_002295142.1">
    <property type="nucleotide sequence ID" value="NZ_AP022341.1"/>
</dbReference>
<dbReference type="EMBL" id="FKLM01000017">
    <property type="protein sequence ID" value="SAZ06822.1"/>
    <property type="molecule type" value="Genomic_DNA"/>
</dbReference>
<comment type="caution">
    <text evidence="3">The sequence shown here is derived from an EMBL/GenBank/DDBJ whole genome shotgun (WGS) entry which is preliminary data.</text>
</comment>
<reference evidence="6 11" key="3">
    <citation type="submission" date="2017-02" db="EMBL/GenBank/DDBJ databases">
        <title>Clonality and virulence of isolates of VRE in Hematopoietic Stem Cell Transplanted (HSCT) patients.</title>
        <authorList>
            <person name="Marchi A.P."/>
            <person name="Martins R.C."/>
            <person name="Marie S.K."/>
            <person name="Levin A.S."/>
            <person name="Costa S.F."/>
        </authorList>
    </citation>
    <scope>NUCLEOTIDE SEQUENCE [LARGE SCALE GENOMIC DNA]</scope>
    <source>
        <strain evidence="6 11">LIM1759</strain>
    </source>
</reference>
<evidence type="ECO:0000313" key="10">
    <source>
        <dbReference type="Proteomes" id="UP000183509"/>
    </source>
</evidence>
<feature type="transmembrane region" description="Helical" evidence="1">
    <location>
        <begin position="5"/>
        <end position="25"/>
    </location>
</feature>
<evidence type="ECO:0000313" key="7">
    <source>
        <dbReference type="EMBL" id="PZM55051.1"/>
    </source>
</evidence>
<dbReference type="EMBL" id="QHGU01000068">
    <property type="protein sequence ID" value="PZM55051.1"/>
    <property type="molecule type" value="Genomic_DNA"/>
</dbReference>
<accession>A0A132P9Z1</accession>
<feature type="transmembrane region" description="Helical" evidence="1">
    <location>
        <begin position="67"/>
        <end position="89"/>
    </location>
</feature>
<evidence type="ECO:0000313" key="5">
    <source>
        <dbReference type="EMBL" id="MDT2369713.1"/>
    </source>
</evidence>
<keyword evidence="1" id="KW-0472">Membrane</keyword>
<dbReference type="GeneID" id="66454391"/>
<keyword evidence="1" id="KW-1133">Transmembrane helix</keyword>
<evidence type="ECO:0000313" key="6">
    <source>
        <dbReference type="EMBL" id="OOL82449.1"/>
    </source>
</evidence>
<evidence type="ECO:0000313" key="8">
    <source>
        <dbReference type="EMBL" id="SAZ06822.1"/>
    </source>
</evidence>
<feature type="transmembrane region" description="Helical" evidence="1">
    <location>
        <begin position="37"/>
        <end position="58"/>
    </location>
</feature>
<dbReference type="AlphaFoldDB" id="A0A132P9Z1"/>
<dbReference type="EMBL" id="JAIFOC010000071">
    <property type="protein sequence ID" value="MBX4222983.1"/>
    <property type="molecule type" value="Genomic_DNA"/>
</dbReference>
<reference evidence="7 12" key="4">
    <citation type="submission" date="2018-05" db="EMBL/GenBank/DDBJ databases">
        <title>Vancomycin-resistant Enterococcus faecium strain from Chelyabinsk, Russia.</title>
        <authorList>
            <person name="Gostev V."/>
            <person name="Goncharov A."/>
            <person name="Kolodzhieva V."/>
            <person name="Suvorov A."/>
            <person name="Sidorenko S."/>
            <person name="Zueva L."/>
        </authorList>
    </citation>
    <scope>NUCLEOTIDE SEQUENCE [LARGE SCALE GENOMIC DNA]</scope>
    <source>
        <strain evidence="7 12">20</strain>
    </source>
</reference>
<evidence type="ECO:0000313" key="2">
    <source>
        <dbReference type="EMBL" id="KAB7576210.1"/>
    </source>
</evidence>
<evidence type="ECO:0000256" key="1">
    <source>
        <dbReference type="SAM" id="Phobius"/>
    </source>
</evidence>
<evidence type="ECO:0000313" key="11">
    <source>
        <dbReference type="Proteomes" id="UP000191171"/>
    </source>
</evidence>
<dbReference type="Proteomes" id="UP000191171">
    <property type="component" value="Unassembled WGS sequence"/>
</dbReference>
<dbReference type="PATRIC" id="fig|1352.1358.peg.1692"/>
<dbReference type="Proteomes" id="UP000249070">
    <property type="component" value="Unassembled WGS sequence"/>
</dbReference>
<evidence type="ECO:0000313" key="13">
    <source>
        <dbReference type="Proteomes" id="UP000469871"/>
    </source>
</evidence>
<reference evidence="8 10" key="2">
    <citation type="submission" date="2016-04" db="EMBL/GenBank/DDBJ databases">
        <authorList>
            <person name="Millard A."/>
        </authorList>
    </citation>
    <scope>NUCLEOTIDE SEQUENCE [LARGE SCALE GENOMIC DNA]</scope>
    <source>
        <strain evidence="8">Isolate 22</strain>
    </source>
</reference>
<dbReference type="Proteomes" id="UP001139644">
    <property type="component" value="Unassembled WGS sequence"/>
</dbReference>
<reference evidence="2 13" key="5">
    <citation type="submission" date="2019-10" db="EMBL/GenBank/DDBJ databases">
        <title>Evolutionary dynamics of vancomycin-resistant Enterococcus faecium during gastrointestinal tract colonization and bloodstream infection in immunocompromised pediatric patients.</title>
        <authorList>
            <person name="Chilambi G.S."/>
            <person name="Nordstrom H.R."/>
            <person name="Evans D.R."/>
            <person name="Ferrolino J."/>
            <person name="Hayden R.T."/>
            <person name="Maron G.M."/>
            <person name="Vo A.N."/>
            <person name="Gilmore M.S."/>
            <person name="Wolf J."/>
            <person name="Rosch J.W."/>
            <person name="Van Tyne D."/>
        </authorList>
    </citation>
    <scope>NUCLEOTIDE SEQUENCE [LARGE SCALE GENOMIC DNA]</scope>
    <source>
        <strain evidence="2 13">VRECG27</strain>
    </source>
</reference>
<evidence type="ECO:0000313" key="3">
    <source>
        <dbReference type="EMBL" id="KWX19158.1"/>
    </source>
</evidence>
<dbReference type="EMBL" id="JARPTX010000015">
    <property type="protein sequence ID" value="MDT2369713.1"/>
    <property type="molecule type" value="Genomic_DNA"/>
</dbReference>
<evidence type="ECO:0000313" key="12">
    <source>
        <dbReference type="Proteomes" id="UP000249070"/>
    </source>
</evidence>
<organism evidence="3 9">
    <name type="scientific">Enterococcus faecium</name>
    <name type="common">Streptococcus faecium</name>
    <dbReference type="NCBI Taxonomy" id="1352"/>
    <lineage>
        <taxon>Bacteria</taxon>
        <taxon>Bacillati</taxon>
        <taxon>Bacillota</taxon>
        <taxon>Bacilli</taxon>
        <taxon>Lactobacillales</taxon>
        <taxon>Enterococcaceae</taxon>
        <taxon>Enterococcus</taxon>
    </lineage>
</organism>
<reference evidence="3 9" key="1">
    <citation type="submission" date="2016-01" db="EMBL/GenBank/DDBJ databases">
        <title>Molecular Mechanisms for transfer of large genomic segments between Enterococcus faecium strains.</title>
        <authorList>
            <person name="Garcia-Solache M.A."/>
            <person name="Lebreton F."/>
            <person name="Mclaughlin R.E."/>
            <person name="Whiteaker J.D."/>
            <person name="Gilmore M.S."/>
            <person name="Rice L.B."/>
        </authorList>
    </citation>
    <scope>NUCLEOTIDE SEQUENCE [LARGE SCALE GENOMIC DNA]</scope>
    <source>
        <strain evidence="3 9">D344RRF x C68</strain>
    </source>
</reference>
<dbReference type="Proteomes" id="UP000183509">
    <property type="component" value="Unassembled WGS sequence"/>
</dbReference>
<name>A0A132P9Z1_ENTFC</name>
<proteinExistence type="predicted"/>
<dbReference type="Proteomes" id="UP000070452">
    <property type="component" value="Unassembled WGS sequence"/>
</dbReference>
<evidence type="ECO:0000313" key="4">
    <source>
        <dbReference type="EMBL" id="MBX4222983.1"/>
    </source>
</evidence>
<gene>
    <name evidence="3" type="ORF">AWT83_12010</name>
    <name evidence="6" type="ORF">B1P95_09140</name>
    <name evidence="7" type="ORF">DKP91_11645</name>
    <name evidence="8" type="ORF">DTPHA_601302</name>
    <name evidence="2" type="ORF">GBM73_02270</name>
    <name evidence="4" type="ORF">KYX88_09175</name>
    <name evidence="5" type="ORF">P6Z85_06010</name>
</gene>
<reference evidence="4" key="6">
    <citation type="journal article" date="2022" name="J. Anim. Sci.">
        <title>Whole genome sequence analyses-based assessment of virulence potential and antimicrobial susceptibilities and resistance of Enterococcus faecium strains isolated from commercial swine and cattle probiotic products.</title>
        <authorList>
            <person name="Shridhar P.B."/>
            <person name="Amachawadi R.G."/>
            <person name="Tokach M."/>
            <person name="Patel I."/>
            <person name="Gangiredla J."/>
            <person name="Mammel M."/>
            <person name="Nagaraja T.G."/>
        </authorList>
    </citation>
    <scope>NUCLEOTIDE SEQUENCE</scope>
    <source>
        <strain evidence="4">EF215</strain>
    </source>
</reference>